<comment type="cofactor">
    <cofactor evidence="1">
        <name>Mg(2+)</name>
        <dbReference type="ChEBI" id="CHEBI:18420"/>
    </cofactor>
</comment>
<accession>A0A7D8ADI2</accession>
<feature type="domain" description="Nudix hydrolase" evidence="10">
    <location>
        <begin position="153"/>
        <end position="277"/>
    </location>
</feature>
<dbReference type="EMBL" id="CP043732">
    <property type="protein sequence ID" value="QMU97704.1"/>
    <property type="molecule type" value="Genomic_DNA"/>
</dbReference>
<keyword evidence="6 11" id="KW-0378">Hydrolase</keyword>
<comment type="cofactor">
    <cofactor evidence="2">
        <name>Zn(2+)</name>
        <dbReference type="ChEBI" id="CHEBI:29105"/>
    </cofactor>
</comment>
<evidence type="ECO:0000313" key="12">
    <source>
        <dbReference type="Proteomes" id="UP000515708"/>
    </source>
</evidence>
<dbReference type="GO" id="GO:0019677">
    <property type="term" value="P:NAD+ catabolic process"/>
    <property type="evidence" value="ECO:0007669"/>
    <property type="project" value="TreeGrafter"/>
</dbReference>
<dbReference type="GO" id="GO:0005829">
    <property type="term" value="C:cytosol"/>
    <property type="evidence" value="ECO:0007669"/>
    <property type="project" value="TreeGrafter"/>
</dbReference>
<dbReference type="Gene3D" id="3.90.79.10">
    <property type="entry name" value="Nucleoside Triphosphate Pyrophosphohydrolase"/>
    <property type="match status" value="1"/>
</dbReference>
<dbReference type="Proteomes" id="UP000515708">
    <property type="component" value="Chromosome"/>
</dbReference>
<dbReference type="PANTHER" id="PTHR42904:SF6">
    <property type="entry name" value="NAD-CAPPED RNA HYDROLASE NUDT12"/>
    <property type="match status" value="1"/>
</dbReference>
<dbReference type="Gene3D" id="3.90.79.20">
    <property type="match status" value="1"/>
</dbReference>
<dbReference type="PROSITE" id="PS51462">
    <property type="entry name" value="NUDIX"/>
    <property type="match status" value="1"/>
</dbReference>
<comment type="similarity">
    <text evidence="3">Belongs to the Nudix hydrolase family. NudC subfamily.</text>
</comment>
<keyword evidence="5" id="KW-0479">Metal-binding</keyword>
<evidence type="ECO:0000256" key="4">
    <source>
        <dbReference type="ARBA" id="ARBA00012381"/>
    </source>
</evidence>
<dbReference type="CDD" id="cd03429">
    <property type="entry name" value="NUDIX_NADH_pyrophosphatase_Nudt13"/>
    <property type="match status" value="1"/>
</dbReference>
<dbReference type="InterPro" id="IPR015376">
    <property type="entry name" value="Znr_NADH_PPase"/>
</dbReference>
<dbReference type="InterPro" id="IPR049734">
    <property type="entry name" value="NudC-like_C"/>
</dbReference>
<dbReference type="GO" id="GO:0046872">
    <property type="term" value="F:metal ion binding"/>
    <property type="evidence" value="ECO:0007669"/>
    <property type="project" value="UniProtKB-KW"/>
</dbReference>
<keyword evidence="8" id="KW-0520">NAD</keyword>
<dbReference type="InterPro" id="IPR015797">
    <property type="entry name" value="NUDIX_hydrolase-like_dom_sf"/>
</dbReference>
<evidence type="ECO:0000256" key="1">
    <source>
        <dbReference type="ARBA" id="ARBA00001946"/>
    </source>
</evidence>
<dbReference type="GO" id="GO:0035529">
    <property type="term" value="F:NADH pyrophosphatase activity"/>
    <property type="evidence" value="ECO:0007669"/>
    <property type="project" value="TreeGrafter"/>
</dbReference>
<dbReference type="NCBIfam" id="NF001299">
    <property type="entry name" value="PRK00241.1"/>
    <property type="match status" value="1"/>
</dbReference>
<evidence type="ECO:0000256" key="9">
    <source>
        <dbReference type="ARBA" id="ARBA00023679"/>
    </source>
</evidence>
<dbReference type="RefSeq" id="WP_182252704.1">
    <property type="nucleotide sequence ID" value="NZ_CP043732.1"/>
</dbReference>
<protein>
    <recommendedName>
        <fullName evidence="4">NAD(+) diphosphatase</fullName>
        <ecNumber evidence="4">3.6.1.22</ecNumber>
    </recommendedName>
</protein>
<name>A0A7D8ADI2_9MICO</name>
<dbReference type="PROSITE" id="PS00893">
    <property type="entry name" value="NUDIX_BOX"/>
    <property type="match status" value="1"/>
</dbReference>
<evidence type="ECO:0000313" key="11">
    <source>
        <dbReference type="EMBL" id="QMU97704.1"/>
    </source>
</evidence>
<evidence type="ECO:0000256" key="8">
    <source>
        <dbReference type="ARBA" id="ARBA00023027"/>
    </source>
</evidence>
<evidence type="ECO:0000256" key="2">
    <source>
        <dbReference type="ARBA" id="ARBA00001947"/>
    </source>
</evidence>
<comment type="catalytic activity">
    <reaction evidence="9">
        <text>a 5'-end NAD(+)-phospho-ribonucleoside in mRNA + H2O = a 5'-end phospho-adenosine-phospho-ribonucleoside in mRNA + beta-nicotinamide D-ribonucleotide + 2 H(+)</text>
        <dbReference type="Rhea" id="RHEA:60876"/>
        <dbReference type="Rhea" id="RHEA-COMP:15698"/>
        <dbReference type="Rhea" id="RHEA-COMP:15719"/>
        <dbReference type="ChEBI" id="CHEBI:14649"/>
        <dbReference type="ChEBI" id="CHEBI:15377"/>
        <dbReference type="ChEBI" id="CHEBI:15378"/>
        <dbReference type="ChEBI" id="CHEBI:144029"/>
        <dbReference type="ChEBI" id="CHEBI:144051"/>
    </reaction>
    <physiologicalReaction direction="left-to-right" evidence="9">
        <dbReference type="Rhea" id="RHEA:60877"/>
    </physiologicalReaction>
</comment>
<organism evidence="11 12">
    <name type="scientific">Microbacterium esteraromaticum</name>
    <dbReference type="NCBI Taxonomy" id="57043"/>
    <lineage>
        <taxon>Bacteria</taxon>
        <taxon>Bacillati</taxon>
        <taxon>Actinomycetota</taxon>
        <taxon>Actinomycetes</taxon>
        <taxon>Micrococcales</taxon>
        <taxon>Microbacteriaceae</taxon>
        <taxon>Microbacterium</taxon>
    </lineage>
</organism>
<dbReference type="GO" id="GO:0006742">
    <property type="term" value="P:NADP+ catabolic process"/>
    <property type="evidence" value="ECO:0007669"/>
    <property type="project" value="TreeGrafter"/>
</dbReference>
<dbReference type="InterPro" id="IPR020084">
    <property type="entry name" value="NUDIX_hydrolase_CS"/>
</dbReference>
<dbReference type="InterPro" id="IPR000086">
    <property type="entry name" value="NUDIX_hydrolase_dom"/>
</dbReference>
<sequence>MSTGSDILDRAAELRTEPGVVERLRAAAGTRVVVVRDRRLRVADRAVVRVDAGEVGDADWALLGRDADGAALLLASVAPETGSVDAAPEETWLGLREVGGLLEPFEAEIFVTAVAVAAWLVDVRHCSRCGSRLELRSAGWSRHCGTCNSEHFPRTDPAVIVAVESPDGERLLLGANAAWRGTMYSCFAGFVEAGESMEATVHRELAEEAGVRLSELRYVSSQPWPYPRSLMVGFRAVAVDEDVEADGEEIIDVRWLTRDEIGQALAGDGPVGLPSRSSIARRLIEDWYGEGRPERRRLIERSERGTERAQQGEGSK</sequence>
<gene>
    <name evidence="11" type="primary">nudC</name>
    <name evidence="11" type="ORF">FVO59_11115</name>
</gene>
<dbReference type="EC" id="3.6.1.22" evidence="4"/>
<evidence type="ECO:0000256" key="5">
    <source>
        <dbReference type="ARBA" id="ARBA00022723"/>
    </source>
</evidence>
<keyword evidence="7" id="KW-0460">Magnesium</keyword>
<proteinExistence type="inferred from homology"/>
<evidence type="ECO:0000256" key="7">
    <source>
        <dbReference type="ARBA" id="ARBA00022842"/>
    </source>
</evidence>
<evidence type="ECO:0000259" key="10">
    <source>
        <dbReference type="PROSITE" id="PS51462"/>
    </source>
</evidence>
<dbReference type="PANTHER" id="PTHR42904">
    <property type="entry name" value="NUDIX HYDROLASE, NUDC SUBFAMILY"/>
    <property type="match status" value="1"/>
</dbReference>
<dbReference type="SUPFAM" id="SSF55811">
    <property type="entry name" value="Nudix"/>
    <property type="match status" value="1"/>
</dbReference>
<reference evidence="11 12" key="1">
    <citation type="journal article" date="2020" name="Front. Microbiol.">
        <title>Design of Bacterial Strain-Specific qPCR Assays Using NGS Data and Publicly Available Resources and Its Application to Track Biocontrol Strains.</title>
        <authorList>
            <person name="Hernandez I."/>
            <person name="Sant C."/>
            <person name="Martinez R."/>
            <person name="Fernandez C."/>
        </authorList>
    </citation>
    <scope>NUCLEOTIDE SEQUENCE [LARGE SCALE GENOMIC DNA]</scope>
    <source>
        <strain evidence="11 12">B24</strain>
    </source>
</reference>
<evidence type="ECO:0000256" key="6">
    <source>
        <dbReference type="ARBA" id="ARBA00022801"/>
    </source>
</evidence>
<dbReference type="Pfam" id="PF00293">
    <property type="entry name" value="NUDIX"/>
    <property type="match status" value="1"/>
</dbReference>
<dbReference type="InterPro" id="IPR050241">
    <property type="entry name" value="NAD-cap_RNA_hydrolase_NudC"/>
</dbReference>
<dbReference type="Pfam" id="PF09297">
    <property type="entry name" value="Zn_ribbon_NUD"/>
    <property type="match status" value="1"/>
</dbReference>
<dbReference type="AlphaFoldDB" id="A0A7D8ADI2"/>
<evidence type="ECO:0000256" key="3">
    <source>
        <dbReference type="ARBA" id="ARBA00009595"/>
    </source>
</evidence>